<comment type="caution">
    <text evidence="2">The sequence shown here is derived from an EMBL/GenBank/DDBJ whole genome shotgun (WGS) entry which is preliminary data.</text>
</comment>
<evidence type="ECO:0000256" key="1">
    <source>
        <dbReference type="SAM" id="Phobius"/>
    </source>
</evidence>
<dbReference type="Proteomes" id="UP000050280">
    <property type="component" value="Unassembled WGS sequence"/>
</dbReference>
<name>A0A0P7B2U8_9FLAO</name>
<protein>
    <submittedName>
        <fullName evidence="2">Uncharacterized protein</fullName>
    </submittedName>
</protein>
<reference evidence="2 3" key="1">
    <citation type="submission" date="2015-09" db="EMBL/GenBank/DDBJ databases">
        <title>Genome sequence of the marine flavobacterium Croceitalea dokdonensis DOKDO 023 that contains proton- and sodium-pumping rhodopsins.</title>
        <authorList>
            <person name="Kwon S.-K."/>
            <person name="Lee H.K."/>
            <person name="Kwak M.-J."/>
            <person name="Kim J.F."/>
        </authorList>
    </citation>
    <scope>NUCLEOTIDE SEQUENCE [LARGE SCALE GENOMIC DNA]</scope>
    <source>
        <strain evidence="2 3">DOKDO 023</strain>
    </source>
</reference>
<evidence type="ECO:0000313" key="2">
    <source>
        <dbReference type="EMBL" id="KPM33840.1"/>
    </source>
</evidence>
<keyword evidence="3" id="KW-1185">Reference proteome</keyword>
<organism evidence="2 3">
    <name type="scientific">Croceitalea dokdonensis DOKDO 023</name>
    <dbReference type="NCBI Taxonomy" id="1300341"/>
    <lineage>
        <taxon>Bacteria</taxon>
        <taxon>Pseudomonadati</taxon>
        <taxon>Bacteroidota</taxon>
        <taxon>Flavobacteriia</taxon>
        <taxon>Flavobacteriales</taxon>
        <taxon>Flavobacteriaceae</taxon>
        <taxon>Croceitalea</taxon>
    </lineage>
</organism>
<dbReference type="STRING" id="1300341.I595_747"/>
<feature type="transmembrane region" description="Helical" evidence="1">
    <location>
        <begin position="56"/>
        <end position="75"/>
    </location>
</feature>
<dbReference type="EMBL" id="LDJX01000001">
    <property type="protein sequence ID" value="KPM33840.1"/>
    <property type="molecule type" value="Genomic_DNA"/>
</dbReference>
<evidence type="ECO:0000313" key="3">
    <source>
        <dbReference type="Proteomes" id="UP000050280"/>
    </source>
</evidence>
<gene>
    <name evidence="2" type="ORF">I595_747</name>
</gene>
<keyword evidence="1" id="KW-0812">Transmembrane</keyword>
<keyword evidence="1" id="KW-1133">Transmembrane helix</keyword>
<proteinExistence type="predicted"/>
<keyword evidence="1" id="KW-0472">Membrane</keyword>
<feature type="transmembrane region" description="Helical" evidence="1">
    <location>
        <begin position="25"/>
        <end position="44"/>
    </location>
</feature>
<dbReference type="AlphaFoldDB" id="A0A0P7B2U8"/>
<sequence>MYCFAVFYLSYAEQENMKKRHQQKLVILAVVLFFLWNVPFVSIFNGFGHILGFPSVYIFIFCSWFIAIVISYIVLKRFYG</sequence>
<accession>A0A0P7B2U8</accession>